<evidence type="ECO:0000313" key="2">
    <source>
        <dbReference type="Proteomes" id="UP000799755"/>
    </source>
</evidence>
<organism evidence="1 2">
    <name type="scientific">Lindgomyces ingoldianus</name>
    <dbReference type="NCBI Taxonomy" id="673940"/>
    <lineage>
        <taxon>Eukaryota</taxon>
        <taxon>Fungi</taxon>
        <taxon>Dikarya</taxon>
        <taxon>Ascomycota</taxon>
        <taxon>Pezizomycotina</taxon>
        <taxon>Dothideomycetes</taxon>
        <taxon>Pleosporomycetidae</taxon>
        <taxon>Pleosporales</taxon>
        <taxon>Lindgomycetaceae</taxon>
        <taxon>Lindgomyces</taxon>
    </lineage>
</organism>
<comment type="caution">
    <text evidence="1">The sequence shown here is derived from an EMBL/GenBank/DDBJ whole genome shotgun (WGS) entry which is preliminary data.</text>
</comment>
<dbReference type="EMBL" id="MU003501">
    <property type="protein sequence ID" value="KAF2472885.1"/>
    <property type="molecule type" value="Genomic_DNA"/>
</dbReference>
<name>A0ACB6R267_9PLEO</name>
<sequence>MDHSDGQAHADRTPTPAHRDMMYCHECRDEWFRDEHGLTCPECGSDFTEIIEEDHDPRDDEMPGHNEHAEDGDSIPSLEEAPPNPHDHPLAHHNPFRDHNDPEEGDISNLQWRQVGPGRFAVTGTIYRTISPNRGGGGNQNAGNPPIGPFASMLNSIIGGARPRSQPQGQDGQSSQGQPTPGTSLGSGPRVTLGESRFHYTSSARLYPRDADHPGPQLEPMDELNNVLIGLMAAFGEPPGQHNHDPQAPGNDPHVHFNPLLALLSQMMPGNAAAGDFVYSQEALDRIISQLMEQNATGNAPGPASQDDINSLPRKPVTVEMLGPEGRAECSICMEEVLIGEEVTELPCHHWFHHPCVAMWLSEHDTCPHCRHGITKTSENSANSSNDNSGGASEANASNPQMPGAFAGATGDGTPEHPFLLPDSPHHPAPNQDQGASSSHSGPVSGDESHSGGGFGERLRRGWFGPPR</sequence>
<evidence type="ECO:0000313" key="1">
    <source>
        <dbReference type="EMBL" id="KAF2472885.1"/>
    </source>
</evidence>
<protein>
    <submittedName>
        <fullName evidence="1">Uncharacterized protein</fullName>
    </submittedName>
</protein>
<dbReference type="Proteomes" id="UP000799755">
    <property type="component" value="Unassembled WGS sequence"/>
</dbReference>
<proteinExistence type="predicted"/>
<reference evidence="1" key="1">
    <citation type="journal article" date="2020" name="Stud. Mycol.">
        <title>101 Dothideomycetes genomes: a test case for predicting lifestyles and emergence of pathogens.</title>
        <authorList>
            <person name="Haridas S."/>
            <person name="Albert R."/>
            <person name="Binder M."/>
            <person name="Bloem J."/>
            <person name="Labutti K."/>
            <person name="Salamov A."/>
            <person name="Andreopoulos B."/>
            <person name="Baker S."/>
            <person name="Barry K."/>
            <person name="Bills G."/>
            <person name="Bluhm B."/>
            <person name="Cannon C."/>
            <person name="Castanera R."/>
            <person name="Culley D."/>
            <person name="Daum C."/>
            <person name="Ezra D."/>
            <person name="Gonzalez J."/>
            <person name="Henrissat B."/>
            <person name="Kuo A."/>
            <person name="Liang C."/>
            <person name="Lipzen A."/>
            <person name="Lutzoni F."/>
            <person name="Magnuson J."/>
            <person name="Mondo S."/>
            <person name="Nolan M."/>
            <person name="Ohm R."/>
            <person name="Pangilinan J."/>
            <person name="Park H.-J."/>
            <person name="Ramirez L."/>
            <person name="Alfaro M."/>
            <person name="Sun H."/>
            <person name="Tritt A."/>
            <person name="Yoshinaga Y."/>
            <person name="Zwiers L.-H."/>
            <person name="Turgeon B."/>
            <person name="Goodwin S."/>
            <person name="Spatafora J."/>
            <person name="Crous P."/>
            <person name="Grigoriev I."/>
        </authorList>
    </citation>
    <scope>NUCLEOTIDE SEQUENCE</scope>
    <source>
        <strain evidence="1">ATCC 200398</strain>
    </source>
</reference>
<accession>A0ACB6R267</accession>
<gene>
    <name evidence="1" type="ORF">BDR25DRAFT_312764</name>
</gene>
<keyword evidence="2" id="KW-1185">Reference proteome</keyword>